<dbReference type="RefSeq" id="WP_076203052.1">
    <property type="nucleotide sequence ID" value="NZ_CP019236.1"/>
</dbReference>
<evidence type="ECO:0000256" key="1">
    <source>
        <dbReference type="ARBA" id="ARBA00006479"/>
    </source>
</evidence>
<gene>
    <name evidence="2" type="ORF">RD110_24580</name>
</gene>
<dbReference type="EMBL" id="CP019236">
    <property type="protein sequence ID" value="APW39988.1"/>
    <property type="molecule type" value="Genomic_DNA"/>
</dbReference>
<accession>A0A1P8K1V4</accession>
<protein>
    <submittedName>
        <fullName evidence="2">Glucokinase</fullName>
    </submittedName>
</protein>
<dbReference type="Proteomes" id="UP000186609">
    <property type="component" value="Chromosome"/>
</dbReference>
<keyword evidence="2" id="KW-0808">Transferase</keyword>
<dbReference type="AlphaFoldDB" id="A0A1P8K1V4"/>
<dbReference type="KEGG" id="rhy:RD110_24580"/>
<name>A0A1P8K1V4_9BURK</name>
<evidence type="ECO:0000313" key="3">
    <source>
        <dbReference type="Proteomes" id="UP000186609"/>
    </source>
</evidence>
<comment type="similarity">
    <text evidence="1">Belongs to the ROK (NagC/XylR) family.</text>
</comment>
<organism evidence="2 3">
    <name type="scientific">Rhodoferax koreensis</name>
    <dbReference type="NCBI Taxonomy" id="1842727"/>
    <lineage>
        <taxon>Bacteria</taxon>
        <taxon>Pseudomonadati</taxon>
        <taxon>Pseudomonadota</taxon>
        <taxon>Betaproteobacteria</taxon>
        <taxon>Burkholderiales</taxon>
        <taxon>Comamonadaceae</taxon>
        <taxon>Rhodoferax</taxon>
    </lineage>
</organism>
<dbReference type="Gene3D" id="3.30.420.40">
    <property type="match status" value="1"/>
</dbReference>
<sequence>MPAQPPAPAFHADIHGSPALPAVTIDSYSLEVRESDGQHFVGDRASRTAFCGLLDGWRRQFKSMHGGDDPLGDLPSGELGKKRLDALLDEKGDAAEIIRVAIEDFAHQLAHVAGVFLKQKKWQGVQRIIVGGGFQQSQLGELAVARAAELLRQEKIRIDIRRLHHHADEGGLIGWVHIVPANVLRGFDALLAVDIGGTNARCGIVRPNRDKAADLSQADVVERVKWSHARDEDATHRVHVIDGIAEMLEKLATYAKRKEIRLAPFVGVSCPGVVQKDGAIAAGTQNLPGDWESPHFHLPTALRDKFPTIHGEETRVLLHNDAVVQGLSELPFTADVKRWGVLTVGTGLGNASYTNR</sequence>
<proteinExistence type="inferred from homology"/>
<dbReference type="OrthoDB" id="8626951at2"/>
<dbReference type="STRING" id="1842727.RD110_24580"/>
<dbReference type="PANTHER" id="PTHR18964:SF149">
    <property type="entry name" value="BIFUNCTIONAL UDP-N-ACETYLGLUCOSAMINE 2-EPIMERASE_N-ACETYLMANNOSAMINE KINASE"/>
    <property type="match status" value="1"/>
</dbReference>
<dbReference type="GO" id="GO:0016301">
    <property type="term" value="F:kinase activity"/>
    <property type="evidence" value="ECO:0007669"/>
    <property type="project" value="UniProtKB-KW"/>
</dbReference>
<dbReference type="PANTHER" id="PTHR18964">
    <property type="entry name" value="ROK (REPRESSOR, ORF, KINASE) FAMILY"/>
    <property type="match status" value="1"/>
</dbReference>
<reference evidence="2 3" key="1">
    <citation type="submission" date="2017-01" db="EMBL/GenBank/DDBJ databases">
        <authorList>
            <person name="Mah S.A."/>
            <person name="Swanson W.J."/>
            <person name="Moy G.W."/>
            <person name="Vacquier V.D."/>
        </authorList>
    </citation>
    <scope>NUCLEOTIDE SEQUENCE [LARGE SCALE GENOMIC DNA]</scope>
    <source>
        <strain evidence="2 3">DCY110</strain>
    </source>
</reference>
<dbReference type="SUPFAM" id="SSF53067">
    <property type="entry name" value="Actin-like ATPase domain"/>
    <property type="match status" value="1"/>
</dbReference>
<dbReference type="InterPro" id="IPR043129">
    <property type="entry name" value="ATPase_NBD"/>
</dbReference>
<dbReference type="CDD" id="cd23763">
    <property type="entry name" value="ASKHA_ATPase_ROK"/>
    <property type="match status" value="1"/>
</dbReference>
<dbReference type="InterPro" id="IPR000600">
    <property type="entry name" value="ROK"/>
</dbReference>
<evidence type="ECO:0000313" key="2">
    <source>
        <dbReference type="EMBL" id="APW39988.1"/>
    </source>
</evidence>
<keyword evidence="3" id="KW-1185">Reference proteome</keyword>
<keyword evidence="2" id="KW-0418">Kinase</keyword>